<gene>
    <name evidence="3" type="ORF">LRAMOSA02177</name>
</gene>
<name>A0A077WME3_9FUNG</name>
<evidence type="ECO:0000256" key="1">
    <source>
        <dbReference type="SAM" id="MobiDB-lite"/>
    </source>
</evidence>
<dbReference type="AlphaFoldDB" id="A0A077WME3"/>
<evidence type="ECO:0000313" key="3">
    <source>
        <dbReference type="EMBL" id="CDS08229.1"/>
    </source>
</evidence>
<reference evidence="3" key="1">
    <citation type="journal article" date="2014" name="Genome Announc.">
        <title>De novo whole-genome sequence and genome annotation of Lichtheimia ramosa.</title>
        <authorList>
            <person name="Linde J."/>
            <person name="Schwartze V."/>
            <person name="Binder U."/>
            <person name="Lass-Florl C."/>
            <person name="Voigt K."/>
            <person name="Horn F."/>
        </authorList>
    </citation>
    <scope>NUCLEOTIDE SEQUENCE</scope>
    <source>
        <strain evidence="3">JMRC FSU:6197</strain>
    </source>
</reference>
<accession>A0A077WME3</accession>
<keyword evidence="2" id="KW-0732">Signal</keyword>
<feature type="region of interest" description="Disordered" evidence="1">
    <location>
        <begin position="103"/>
        <end position="214"/>
    </location>
</feature>
<sequence>MRISLPLVGIALSLSLVIASPAPFDHEDDLAIPKFEDVSSHMREAIEAAKQDPKAKYQVTHDSDDTSVEHSSSVYHNHIAPLNTMPSVPLILRKRDKKNKQANTLVGGIMQKGLIGFNPKPDPTEKPPSKQKKKGQKPPGLTGSIGNKVFGSGTSSVLKKQALRFKQPSTGKKKGGSNDPPIMINPASNSGIVSIEGQSLGPLRYGTTQKAPEP</sequence>
<evidence type="ECO:0000256" key="2">
    <source>
        <dbReference type="SAM" id="SignalP"/>
    </source>
</evidence>
<dbReference type="OrthoDB" id="2273394at2759"/>
<organism evidence="3">
    <name type="scientific">Lichtheimia ramosa</name>
    <dbReference type="NCBI Taxonomy" id="688394"/>
    <lineage>
        <taxon>Eukaryota</taxon>
        <taxon>Fungi</taxon>
        <taxon>Fungi incertae sedis</taxon>
        <taxon>Mucoromycota</taxon>
        <taxon>Mucoromycotina</taxon>
        <taxon>Mucoromycetes</taxon>
        <taxon>Mucorales</taxon>
        <taxon>Lichtheimiaceae</taxon>
        <taxon>Lichtheimia</taxon>
    </lineage>
</organism>
<feature type="chain" id="PRO_5001726434" evidence="2">
    <location>
        <begin position="20"/>
        <end position="214"/>
    </location>
</feature>
<dbReference type="EMBL" id="LK023324">
    <property type="protein sequence ID" value="CDS08229.1"/>
    <property type="molecule type" value="Genomic_DNA"/>
</dbReference>
<proteinExistence type="predicted"/>
<feature type="signal peptide" evidence="2">
    <location>
        <begin position="1"/>
        <end position="19"/>
    </location>
</feature>
<protein>
    <submittedName>
        <fullName evidence="3">Uncharacterized protein</fullName>
    </submittedName>
</protein>